<organism evidence="6 8">
    <name type="scientific">Uruburuella suis</name>
    <dbReference type="NCBI Taxonomy" id="252130"/>
    <lineage>
        <taxon>Bacteria</taxon>
        <taxon>Pseudomonadati</taxon>
        <taxon>Pseudomonadota</taxon>
        <taxon>Betaproteobacteria</taxon>
        <taxon>Neisseriales</taxon>
        <taxon>Neisseriaceae</taxon>
        <taxon>Uruburuella</taxon>
    </lineage>
</organism>
<gene>
    <name evidence="5" type="ORF">EV680_13422</name>
    <name evidence="6" type="ORF">LVJ78_03170</name>
</gene>
<dbReference type="KEGG" id="usu:LVJ78_03170"/>
<dbReference type="SUPFAM" id="SSF103088">
    <property type="entry name" value="OmpA-like"/>
    <property type="match status" value="1"/>
</dbReference>
<dbReference type="CDD" id="cd07185">
    <property type="entry name" value="OmpA_C-like"/>
    <property type="match status" value="1"/>
</dbReference>
<keyword evidence="7" id="KW-1185">Reference proteome</keyword>
<dbReference type="InterPro" id="IPR006665">
    <property type="entry name" value="OmpA-like"/>
</dbReference>
<feature type="transmembrane region" description="Helical" evidence="3">
    <location>
        <begin position="12"/>
        <end position="35"/>
    </location>
</feature>
<evidence type="ECO:0000256" key="3">
    <source>
        <dbReference type="SAM" id="Phobius"/>
    </source>
</evidence>
<dbReference type="InterPro" id="IPR036737">
    <property type="entry name" value="OmpA-like_sf"/>
</dbReference>
<dbReference type="PROSITE" id="PS51123">
    <property type="entry name" value="OMPA_2"/>
    <property type="match status" value="1"/>
</dbReference>
<dbReference type="Proteomes" id="UP000294721">
    <property type="component" value="Unassembled WGS sequence"/>
</dbReference>
<feature type="domain" description="OmpA-like" evidence="4">
    <location>
        <begin position="87"/>
        <end position="193"/>
    </location>
</feature>
<keyword evidence="1 3" id="KW-0472">Membrane</keyword>
<evidence type="ECO:0000256" key="2">
    <source>
        <dbReference type="SAM" id="MobiDB-lite"/>
    </source>
</evidence>
<dbReference type="GO" id="GO:0016020">
    <property type="term" value="C:membrane"/>
    <property type="evidence" value="ECO:0007669"/>
    <property type="project" value="UniProtKB-UniRule"/>
</dbReference>
<reference evidence="6" key="3">
    <citation type="journal article" date="2022" name="Res Sq">
        <title>Evolution of multicellular longitudinally dividing oral cavity symbionts (Neisseriaceae).</title>
        <authorList>
            <person name="Nyongesa S."/>
            <person name="Weber P."/>
            <person name="Bernet E."/>
            <person name="Pullido F."/>
            <person name="Nieckarz M."/>
            <person name="Delaby M."/>
            <person name="Nieves C."/>
            <person name="Viehboeck T."/>
            <person name="Krause N."/>
            <person name="Rivera-Millot A."/>
            <person name="Nakamura A."/>
            <person name="Vischer N."/>
            <person name="VanNieuwenhze M."/>
            <person name="Brun Y."/>
            <person name="Cava F."/>
            <person name="Bulgheresi S."/>
            <person name="Veyrier F."/>
        </authorList>
    </citation>
    <scope>NUCLEOTIDE SEQUENCE</scope>
    <source>
        <strain evidence="6">1258/02</strain>
    </source>
</reference>
<feature type="compositionally biased region" description="Basic and acidic residues" evidence="2">
    <location>
        <begin position="184"/>
        <end position="193"/>
    </location>
</feature>
<reference evidence="5 7" key="1">
    <citation type="submission" date="2019-03" db="EMBL/GenBank/DDBJ databases">
        <title>Genomic Encyclopedia of Type Strains, Phase IV (KMG-IV): sequencing the most valuable type-strain genomes for metagenomic binning, comparative biology and taxonomic classification.</title>
        <authorList>
            <person name="Goeker M."/>
        </authorList>
    </citation>
    <scope>NUCLEOTIDE SEQUENCE [LARGE SCALE GENOMIC DNA]</scope>
    <source>
        <strain evidence="5 7">DSM 17474</strain>
    </source>
</reference>
<evidence type="ECO:0000259" key="4">
    <source>
        <dbReference type="PROSITE" id="PS51123"/>
    </source>
</evidence>
<dbReference type="PANTHER" id="PTHR30329:SF21">
    <property type="entry name" value="LIPOPROTEIN YIAD-RELATED"/>
    <property type="match status" value="1"/>
</dbReference>
<dbReference type="RefSeq" id="WP_132954679.1">
    <property type="nucleotide sequence ID" value="NZ_CP091507.1"/>
</dbReference>
<dbReference type="Gene3D" id="3.30.1330.60">
    <property type="entry name" value="OmpA-like domain"/>
    <property type="match status" value="1"/>
</dbReference>
<protein>
    <submittedName>
        <fullName evidence="6">OmpA family protein</fullName>
    </submittedName>
</protein>
<evidence type="ECO:0000313" key="5">
    <source>
        <dbReference type="EMBL" id="TCP01018.1"/>
    </source>
</evidence>
<dbReference type="Pfam" id="PF00691">
    <property type="entry name" value="OmpA"/>
    <property type="match status" value="1"/>
</dbReference>
<name>A0AAE9GVZ3_9NEIS</name>
<evidence type="ECO:0000313" key="7">
    <source>
        <dbReference type="Proteomes" id="UP000294721"/>
    </source>
</evidence>
<evidence type="ECO:0000313" key="8">
    <source>
        <dbReference type="Proteomes" id="UP000829756"/>
    </source>
</evidence>
<proteinExistence type="predicted"/>
<dbReference type="EMBL" id="SLXE01000034">
    <property type="protein sequence ID" value="TCP01018.1"/>
    <property type="molecule type" value="Genomic_DNA"/>
</dbReference>
<keyword evidence="3" id="KW-0812">Transmembrane</keyword>
<evidence type="ECO:0000313" key="6">
    <source>
        <dbReference type="EMBL" id="UOO80031.1"/>
    </source>
</evidence>
<accession>A0AAE9GVZ3</accession>
<keyword evidence="3" id="KW-1133">Transmembrane helix</keyword>
<dbReference type="PANTHER" id="PTHR30329">
    <property type="entry name" value="STATOR ELEMENT OF FLAGELLAR MOTOR COMPLEX"/>
    <property type="match status" value="1"/>
</dbReference>
<feature type="region of interest" description="Disordered" evidence="2">
    <location>
        <begin position="169"/>
        <end position="193"/>
    </location>
</feature>
<dbReference type="EMBL" id="CP091507">
    <property type="protein sequence ID" value="UOO80031.1"/>
    <property type="molecule type" value="Genomic_DNA"/>
</dbReference>
<sequence>MNEEENKEQRLALLLPAAAVGLTTAAVVFFSVWGWQTGKIEGAPAASEVVVVEESVTEVVVADEMASAASSPADAILAADAQNNDAAKVVVENGVVKFYFATGKADLAQGADEALQDVLAGAKEGKKAVISGFHDDTGNRAQNEELSKQRAFAVRDALLALGVPESQIELRKPESTEGSGNNAEARRVEVVLE</sequence>
<dbReference type="Proteomes" id="UP000829756">
    <property type="component" value="Chromosome"/>
</dbReference>
<evidence type="ECO:0000256" key="1">
    <source>
        <dbReference type="PROSITE-ProRule" id="PRU00473"/>
    </source>
</evidence>
<reference evidence="6" key="2">
    <citation type="submission" date="2021-12" db="EMBL/GenBank/DDBJ databases">
        <authorList>
            <person name="Veyrier F.J."/>
        </authorList>
    </citation>
    <scope>NUCLEOTIDE SEQUENCE</scope>
    <source>
        <strain evidence="6">1258/02</strain>
    </source>
</reference>
<dbReference type="AlphaFoldDB" id="A0AAE9GVZ3"/>
<dbReference type="InterPro" id="IPR050330">
    <property type="entry name" value="Bact_OuterMem_StrucFunc"/>
</dbReference>